<name>A0A2J8I7E7_VIBDI</name>
<sequence>MALKGTISEWYIDRGYGYIIPDSGALRIKFLLSDVKNSVNIGELKQPVRFVIAQDENGNRRATHVEGVRSFPWATLIVVWFAATLGGCVYFWQYPLLIVYYYLGATAIVLAIYLLDKRNEKRNKAVTGESALLFLSFLGGWPGAVIGQYSFNLQPKSFTFQLLFFFVMALHIAFLVWSLTPEGSVQLREWVRLISLC</sequence>
<protein>
    <submittedName>
        <fullName evidence="2">DUF1294 domain-containing protein</fullName>
    </submittedName>
</protein>
<gene>
    <name evidence="2" type="ORF">C1N32_00035</name>
</gene>
<feature type="transmembrane region" description="Helical" evidence="1">
    <location>
        <begin position="127"/>
        <end position="146"/>
    </location>
</feature>
<dbReference type="OrthoDB" id="72963at2"/>
<keyword evidence="1" id="KW-0812">Transmembrane</keyword>
<keyword evidence="1" id="KW-1133">Transmembrane helix</keyword>
<dbReference type="Gene3D" id="2.40.50.140">
    <property type="entry name" value="Nucleic acid-binding proteins"/>
    <property type="match status" value="1"/>
</dbReference>
<feature type="transmembrane region" description="Helical" evidence="1">
    <location>
        <begin position="98"/>
        <end position="115"/>
    </location>
</feature>
<keyword evidence="1" id="KW-0472">Membrane</keyword>
<organism evidence="2 3">
    <name type="scientific">Vibrio diazotrophicus</name>
    <dbReference type="NCBI Taxonomy" id="685"/>
    <lineage>
        <taxon>Bacteria</taxon>
        <taxon>Pseudomonadati</taxon>
        <taxon>Pseudomonadota</taxon>
        <taxon>Gammaproteobacteria</taxon>
        <taxon>Vibrionales</taxon>
        <taxon>Vibrionaceae</taxon>
        <taxon>Vibrio</taxon>
    </lineage>
</organism>
<dbReference type="SUPFAM" id="SSF50249">
    <property type="entry name" value="Nucleic acid-binding proteins"/>
    <property type="match status" value="1"/>
</dbReference>
<comment type="caution">
    <text evidence="2">The sequence shown here is derived from an EMBL/GenBank/DDBJ whole genome shotgun (WGS) entry which is preliminary data.</text>
</comment>
<dbReference type="AlphaFoldDB" id="A0A2J8I7E7"/>
<reference evidence="2 3" key="1">
    <citation type="submission" date="2018-01" db="EMBL/GenBank/DDBJ databases">
        <title>Draft genome sequences of six Vibrio diazotrophicus strains isolated from deep-sea sediments of the Baltic Sea.</title>
        <authorList>
            <person name="Castillo D."/>
            <person name="Vandieken V."/>
            <person name="Chiang O."/>
            <person name="Middelboe M."/>
        </authorList>
    </citation>
    <scope>NUCLEOTIDE SEQUENCE [LARGE SCALE GENOMIC DNA]</scope>
    <source>
        <strain evidence="2 3">60.27F</strain>
    </source>
</reference>
<dbReference type="InterPro" id="IPR012340">
    <property type="entry name" value="NA-bd_OB-fold"/>
</dbReference>
<accession>A0A2J8I7E7</accession>
<dbReference type="EMBL" id="POSK01000001">
    <property type="protein sequence ID" value="PNI06443.1"/>
    <property type="molecule type" value="Genomic_DNA"/>
</dbReference>
<dbReference type="InterPro" id="IPR010718">
    <property type="entry name" value="DUF1294"/>
</dbReference>
<proteinExistence type="predicted"/>
<evidence type="ECO:0000313" key="2">
    <source>
        <dbReference type="EMBL" id="PNI06443.1"/>
    </source>
</evidence>
<dbReference type="Proteomes" id="UP000236449">
    <property type="component" value="Unassembled WGS sequence"/>
</dbReference>
<dbReference type="Pfam" id="PF06961">
    <property type="entry name" value="DUF1294"/>
    <property type="match status" value="1"/>
</dbReference>
<evidence type="ECO:0000256" key="1">
    <source>
        <dbReference type="SAM" id="Phobius"/>
    </source>
</evidence>
<feature type="transmembrane region" description="Helical" evidence="1">
    <location>
        <begin position="70"/>
        <end position="92"/>
    </location>
</feature>
<dbReference type="RefSeq" id="WP_102965032.1">
    <property type="nucleotide sequence ID" value="NZ_POSK01000001.1"/>
</dbReference>
<feature type="transmembrane region" description="Helical" evidence="1">
    <location>
        <begin position="158"/>
        <end position="179"/>
    </location>
</feature>
<evidence type="ECO:0000313" key="3">
    <source>
        <dbReference type="Proteomes" id="UP000236449"/>
    </source>
</evidence>